<feature type="non-terminal residue" evidence="11">
    <location>
        <position position="1"/>
    </location>
</feature>
<evidence type="ECO:0000256" key="7">
    <source>
        <dbReference type="ARBA" id="ARBA00025634"/>
    </source>
</evidence>
<dbReference type="Gene3D" id="3.60.120.10">
    <property type="entry name" value="Anthranilate synthase"/>
    <property type="match status" value="1"/>
</dbReference>
<feature type="domain" description="Anthranilate synthase component I N-terminal" evidence="10">
    <location>
        <begin position="7"/>
        <end position="63"/>
    </location>
</feature>
<comment type="caution">
    <text evidence="11">The sequence shown here is derived from an EMBL/GenBank/DDBJ whole genome shotgun (WGS) entry which is preliminary data.</text>
</comment>
<dbReference type="InterPro" id="IPR005801">
    <property type="entry name" value="ADC_synthase"/>
</dbReference>
<dbReference type="InterPro" id="IPR015890">
    <property type="entry name" value="Chorismate_C"/>
</dbReference>
<gene>
    <name evidence="11" type="ORF">S01H1_35130</name>
</gene>
<keyword evidence="4" id="KW-0479">Metal-binding</keyword>
<accession>X0UU45</accession>
<protein>
    <recommendedName>
        <fullName evidence="3">Anthranilate synthase component 1</fullName>
    </recommendedName>
</protein>
<proteinExistence type="predicted"/>
<dbReference type="GO" id="GO:0004049">
    <property type="term" value="F:anthranilate synthase activity"/>
    <property type="evidence" value="ECO:0007669"/>
    <property type="project" value="UniProtKB-EC"/>
</dbReference>
<keyword evidence="5" id="KW-0460">Magnesium</keyword>
<evidence type="ECO:0000256" key="1">
    <source>
        <dbReference type="ARBA" id="ARBA00001946"/>
    </source>
</evidence>
<dbReference type="Pfam" id="PF04715">
    <property type="entry name" value="Anth_synt_I_N"/>
    <property type="match status" value="1"/>
</dbReference>
<sequence length="271" mass="30462">SYRAVHLPELPRFTGGIAGYAGYDIVRYYEPLPNAPQDDRNLPDLLFGLYDTMVVFDHVSKTILVISHAHVDIDGVEAGYEKACLRIAETVQKLAGPRQTRVGHVQRLGDPSISFSSNFERAEFEKAVEACKEYIRAGDIIQAVLSQRLRVDTAAEAYDIYRALRVVNPSPFMFYLKSPHVLLVGASPEIMCRVEDGIITNRPLAGTRRRGRTEEEDKALEEELLADPKERAEHIMLVDLGRNDVGRVAELGSVELTDLMVIERYSHVMHI</sequence>
<evidence type="ECO:0000256" key="3">
    <source>
        <dbReference type="ARBA" id="ARBA00020653"/>
    </source>
</evidence>
<feature type="non-terminal residue" evidence="11">
    <location>
        <position position="271"/>
    </location>
</feature>
<dbReference type="EMBL" id="BARS01021930">
    <property type="protein sequence ID" value="GAG09255.1"/>
    <property type="molecule type" value="Genomic_DNA"/>
</dbReference>
<keyword evidence="6" id="KW-0456">Lyase</keyword>
<evidence type="ECO:0000256" key="4">
    <source>
        <dbReference type="ARBA" id="ARBA00022723"/>
    </source>
</evidence>
<dbReference type="PANTHER" id="PTHR11236">
    <property type="entry name" value="AMINOBENZOATE/ANTHRANILATE SYNTHASE"/>
    <property type="match status" value="1"/>
</dbReference>
<dbReference type="InterPro" id="IPR019999">
    <property type="entry name" value="Anth_synth_I-like"/>
</dbReference>
<evidence type="ECO:0000313" key="11">
    <source>
        <dbReference type="EMBL" id="GAG09255.1"/>
    </source>
</evidence>
<evidence type="ECO:0000256" key="2">
    <source>
        <dbReference type="ARBA" id="ARBA00011575"/>
    </source>
</evidence>
<dbReference type="SUPFAM" id="SSF56322">
    <property type="entry name" value="ADC synthase"/>
    <property type="match status" value="1"/>
</dbReference>
<comment type="subunit">
    <text evidence="2">Heterotetramer consisting of two non-identical subunits: a beta subunit (TrpG) and a large alpha subunit (TrpE).</text>
</comment>
<organism evidence="11">
    <name type="scientific">marine sediment metagenome</name>
    <dbReference type="NCBI Taxonomy" id="412755"/>
    <lineage>
        <taxon>unclassified sequences</taxon>
        <taxon>metagenomes</taxon>
        <taxon>ecological metagenomes</taxon>
    </lineage>
</organism>
<name>X0UU45_9ZZZZ</name>
<dbReference type="AlphaFoldDB" id="X0UU45"/>
<dbReference type="GO" id="GO:0046872">
    <property type="term" value="F:metal ion binding"/>
    <property type="evidence" value="ECO:0007669"/>
    <property type="project" value="UniProtKB-KW"/>
</dbReference>
<dbReference type="Pfam" id="PF00425">
    <property type="entry name" value="Chorismate_bind"/>
    <property type="match status" value="1"/>
</dbReference>
<comment type="cofactor">
    <cofactor evidence="1">
        <name>Mg(2+)</name>
        <dbReference type="ChEBI" id="CHEBI:18420"/>
    </cofactor>
</comment>
<evidence type="ECO:0000259" key="9">
    <source>
        <dbReference type="Pfam" id="PF00425"/>
    </source>
</evidence>
<reference evidence="11" key="1">
    <citation type="journal article" date="2014" name="Front. Microbiol.">
        <title>High frequency of phylogenetically diverse reductive dehalogenase-homologous genes in deep subseafloor sedimentary metagenomes.</title>
        <authorList>
            <person name="Kawai M."/>
            <person name="Futagami T."/>
            <person name="Toyoda A."/>
            <person name="Takaki Y."/>
            <person name="Nishi S."/>
            <person name="Hori S."/>
            <person name="Arai W."/>
            <person name="Tsubouchi T."/>
            <person name="Morono Y."/>
            <person name="Uchiyama I."/>
            <person name="Ito T."/>
            <person name="Fujiyama A."/>
            <person name="Inagaki F."/>
            <person name="Takami H."/>
        </authorList>
    </citation>
    <scope>NUCLEOTIDE SEQUENCE</scope>
    <source>
        <strain evidence="11">Expedition CK06-06</strain>
    </source>
</reference>
<dbReference type="GO" id="GO:0000162">
    <property type="term" value="P:L-tryptophan biosynthetic process"/>
    <property type="evidence" value="ECO:0007669"/>
    <property type="project" value="TreeGrafter"/>
</dbReference>
<evidence type="ECO:0000256" key="5">
    <source>
        <dbReference type="ARBA" id="ARBA00022842"/>
    </source>
</evidence>
<evidence type="ECO:0000256" key="6">
    <source>
        <dbReference type="ARBA" id="ARBA00023239"/>
    </source>
</evidence>
<comment type="catalytic activity">
    <reaction evidence="8">
        <text>chorismate + L-glutamine = anthranilate + pyruvate + L-glutamate + H(+)</text>
        <dbReference type="Rhea" id="RHEA:21732"/>
        <dbReference type="ChEBI" id="CHEBI:15361"/>
        <dbReference type="ChEBI" id="CHEBI:15378"/>
        <dbReference type="ChEBI" id="CHEBI:16567"/>
        <dbReference type="ChEBI" id="CHEBI:29748"/>
        <dbReference type="ChEBI" id="CHEBI:29985"/>
        <dbReference type="ChEBI" id="CHEBI:58359"/>
        <dbReference type="EC" id="4.1.3.27"/>
    </reaction>
</comment>
<evidence type="ECO:0000259" key="10">
    <source>
        <dbReference type="Pfam" id="PF04715"/>
    </source>
</evidence>
<dbReference type="InterPro" id="IPR006805">
    <property type="entry name" value="Anth_synth_I_N"/>
</dbReference>
<evidence type="ECO:0000256" key="8">
    <source>
        <dbReference type="ARBA" id="ARBA00047683"/>
    </source>
</evidence>
<dbReference type="PRINTS" id="PR00095">
    <property type="entry name" value="ANTSNTHASEI"/>
</dbReference>
<comment type="function">
    <text evidence="7">Part of a heterotetrameric complex that catalyzes the two-step biosynthesis of anthranilate, an intermediate in the biosynthesis of L-tryptophan. In the first step, the glutamine-binding beta subunit (TrpG) of anthranilate synthase (AS) provides the glutamine amidotransferase activity which generates ammonia as a substrate that, along with chorismate, is used in the second step, catalyzed by the large alpha subunit of AS (TrpE) to produce anthranilate. In the absence of TrpG, TrpE can synthesize anthranilate directly from chorismate and high concentrations of ammonia.</text>
</comment>
<dbReference type="PANTHER" id="PTHR11236:SF48">
    <property type="entry name" value="ISOCHORISMATE SYNTHASE MENF"/>
    <property type="match status" value="1"/>
</dbReference>
<feature type="domain" description="Chorismate-utilising enzyme C-terminal" evidence="9">
    <location>
        <begin position="121"/>
        <end position="271"/>
    </location>
</feature>